<proteinExistence type="predicted"/>
<dbReference type="Proteomes" id="UP000243900">
    <property type="component" value="Unassembled WGS sequence"/>
</dbReference>
<dbReference type="EMBL" id="PTQZ01000316">
    <property type="protein sequence ID" value="PQA30477.1"/>
    <property type="molecule type" value="Genomic_DNA"/>
</dbReference>
<evidence type="ECO:0000313" key="3">
    <source>
        <dbReference type="Proteomes" id="UP000243900"/>
    </source>
</evidence>
<dbReference type="AlphaFoldDB" id="A0A2P6AQH6"/>
<evidence type="ECO:0008006" key="4">
    <source>
        <dbReference type="Google" id="ProtNLM"/>
    </source>
</evidence>
<feature type="chain" id="PRO_5015170240" description="Alginate export domain-containing protein" evidence="1">
    <location>
        <begin position="32"/>
        <end position="328"/>
    </location>
</feature>
<comment type="caution">
    <text evidence="2">The sequence shown here is derived from an EMBL/GenBank/DDBJ whole genome shotgun (WGS) entry which is preliminary data.</text>
</comment>
<feature type="non-terminal residue" evidence="2">
    <location>
        <position position="328"/>
    </location>
</feature>
<name>A0A2P6AQH6_9GAMM</name>
<protein>
    <recommendedName>
        <fullName evidence="4">Alginate export domain-containing protein</fullName>
    </recommendedName>
</protein>
<feature type="signal peptide" evidence="1">
    <location>
        <begin position="1"/>
        <end position="31"/>
    </location>
</feature>
<evidence type="ECO:0000256" key="1">
    <source>
        <dbReference type="SAM" id="SignalP"/>
    </source>
</evidence>
<sequence>MTAVMKALPAGRFWPGTVLLLALLAGQPAQADRQPCIARDARGDLLGWADYPHCLVDYRTQSTVRWLDDWFGHPDVDEEATAAVRAITEVVIDDEGELTPALRLRARLHLPGISKRLSLVFEDESQDRNRLLGQRSVNDSSLALRWMALGLERLRVETDIGVRSGPDVFVRARTSRSWALATDDQIRVSQMLRYGVDERLRSISELEYSHAFSDVMAGTLFYQFDYRQEDSDQGFDWARGGVLSRVLESGATLAVGVAEEGVTRPWETTQVALWTRYRRSFLRDWLFYEVEPRLSQTRQRDWDALPSLTLRLEVHFGQHTAQAARARA</sequence>
<organism evidence="2 3">
    <name type="scientific">Amnimonas aquatica</name>
    <dbReference type="NCBI Taxonomy" id="2094561"/>
    <lineage>
        <taxon>Bacteria</taxon>
        <taxon>Pseudomonadati</taxon>
        <taxon>Pseudomonadota</taxon>
        <taxon>Gammaproteobacteria</taxon>
        <taxon>Moraxellales</taxon>
        <taxon>Moraxellaceae</taxon>
        <taxon>Amnimonas</taxon>
    </lineage>
</organism>
<reference evidence="3" key="1">
    <citation type="submission" date="2018-02" db="EMBL/GenBank/DDBJ databases">
        <title>Genome sequencing of Solimonas sp. HR-BB.</title>
        <authorList>
            <person name="Lee Y."/>
            <person name="Jeon C.O."/>
        </authorList>
    </citation>
    <scope>NUCLEOTIDE SEQUENCE [LARGE SCALE GENOMIC DNA]</scope>
    <source>
        <strain evidence="3">HR-E</strain>
    </source>
</reference>
<keyword evidence="3" id="KW-1185">Reference proteome</keyword>
<keyword evidence="1" id="KW-0732">Signal</keyword>
<accession>A0A2P6AQH6</accession>
<evidence type="ECO:0000313" key="2">
    <source>
        <dbReference type="EMBL" id="PQA30477.1"/>
    </source>
</evidence>
<gene>
    <name evidence="2" type="ORF">C5O18_09500</name>
</gene>